<dbReference type="PANTHER" id="PTHR32208">
    <property type="entry name" value="SECRETED PROTEIN-RELATED"/>
    <property type="match status" value="1"/>
</dbReference>
<dbReference type="SUPFAM" id="SSF81296">
    <property type="entry name" value="E set domains"/>
    <property type="match status" value="1"/>
</dbReference>
<feature type="domain" description="WSC" evidence="6">
    <location>
        <begin position="642"/>
        <end position="746"/>
    </location>
</feature>
<evidence type="ECO:0000259" key="5">
    <source>
        <dbReference type="PROSITE" id="PS50873"/>
    </source>
</evidence>
<feature type="chain" id="PRO_5025380882" description="Heme peroxidase" evidence="4">
    <location>
        <begin position="21"/>
        <end position="1672"/>
    </location>
</feature>
<dbReference type="Pfam" id="PF09118">
    <property type="entry name" value="GO-like_E_set"/>
    <property type="match status" value="1"/>
</dbReference>
<organism evidence="7 8">
    <name type="scientific">Talaromyces pinophilus</name>
    <name type="common">Penicillium pinophilum</name>
    <dbReference type="NCBI Taxonomy" id="128442"/>
    <lineage>
        <taxon>Eukaryota</taxon>
        <taxon>Fungi</taxon>
        <taxon>Dikarya</taxon>
        <taxon>Ascomycota</taxon>
        <taxon>Pezizomycotina</taxon>
        <taxon>Eurotiomycetes</taxon>
        <taxon>Eurotiomycetidae</taxon>
        <taxon>Eurotiales</taxon>
        <taxon>Trichocomaceae</taxon>
        <taxon>Talaromyces</taxon>
        <taxon>Talaromyces sect. Talaromyces</taxon>
    </lineage>
</organism>
<name>A0A698XLC6_TALPI</name>
<evidence type="ECO:0000256" key="3">
    <source>
        <dbReference type="SAM" id="MobiDB-lite"/>
    </source>
</evidence>
<dbReference type="InterPro" id="IPR014756">
    <property type="entry name" value="Ig_E-set"/>
</dbReference>
<dbReference type="CDD" id="cd02851">
    <property type="entry name" value="E_set_GO_C"/>
    <property type="match status" value="1"/>
</dbReference>
<dbReference type="Gene3D" id="2.130.10.80">
    <property type="entry name" value="Galactose oxidase/kelch, beta-propeller"/>
    <property type="match status" value="1"/>
</dbReference>
<dbReference type="InterPro" id="IPR015202">
    <property type="entry name" value="GO-like_E_set"/>
</dbReference>
<sequence>MTEWLLFVTAAGSILGSVLGLPTWPSSVDELEDIMFLNTGYRARAFSADITPCSFSSQGPTRITSAEWLRTAFHDMAPGNVFTGVGGLDASLQYELGGDGGENIGTAFNSTLLSFTPFFSSRASLADLIALGVYASVRVCGGPIIPIRTGRIDATAAGPIGVPLPQNSQYTFIQQFARMGFNVSEMIALTACGHTIGGVHAGNFPEVLQSGTVPNDYQHFDSTTIFDEKIASEYIGGNGSDPLAGPLAIKNTFDSDLAVFTADNNATIGLMADPTYFQSRCQVMLQRMIEVVPPGVLLTDPITPYEVKPSNLQLTIQPGGTQLQFTGEIRVRTTDLSGTISNVQLVYVDRNGASTCGSCVISTQYAGTANGFDESFVFYGFSAILSATTSISAFSVQVTAGGNTVTYNNNGDGYPIQDNILFQSPQSCIANSSDSNGNYKMTITAAVHNTTTSGSATLSVEVKTPRSCCVVPGLSTTNVTMTKTATIGAYSLYSGSYDLTPDQITTSKFGVSVGTYSDNFKSTALTGSCSALSGSGPVAYSYVGCYTDDVDSRTFSAATNSDNNMTLSECSNFCSGYQYFGTEYTTQCFCGTTLSSSSTEAAEAECSMPCGGDSTETCGGPDRLSVYANNNYVTPGGATIPGYQYVGCYNDTAAARSLSGTYTYTNDMTVEACATFCNGATYFGVEYYNECYCGEALAADSAKQPVTDSGFIYRHDDFKSRVFQHPANHYCVLIYDYDYPNYKNNSTTTSLDAVTSSNKSTTDPPSSSTTVPANLSAISSTTVPASATITTPFVGWLTLGCYSDSVGARVLQNEGIVEGGPANMTVENCEAACLAAGYILAGVEYSAECYCDSAIRNGGATATDGYAQCTMTCNGNATEQCGGPNRLNIFQYTSPSTSTTVASIVTSTTAVVSTTTSGVLSTTVPSTTTTSGTTSATGLPGGWTYQGCYVDNIGGVRSMLIQENDNPTMTIESCINLCLSSGYTVAGMEYSDQCFCDDYVRNNASLASSDSQCAMTCAGDTNEICGGPNLLSIYSSATITVLPPPTVQTTDLPGSWVYKGCLQDNVNNTRTFPYMTTYTTNNSATVCLSRCQEYGFQAAGMEYGEQCFCGDTFDIGPDVQIVPDSQCNLLCTGDTIHYCGAGNLLSYYVWEGDTPLYKWTYASGNDAGLYQFLIGGVVVPLMTTVNINGKVTFLEKWGTGPPNTTGAYELDLFYENDFSNAWRPMHVKTDIFCSAGLVLPDKAGRQLTVGGWSGVSTEGIRLYWPDGSPGELSVNDWQENQAELSLQDGRWYPSGMIMANGSILIVGGETGSNGPPVPTLEILPRVGPTLYMDWLERTDPNNLYPFMGVMPSKTILAAYYNEARLLDESTFQTIRTLPNMPGAVNNDLGGRTYPLEGTMVFFPQYAPYTDPVRVLICGGSTPYGGDAIDNCVSIQPDVPGQNWTIERMPSKRVMTCISPLPDGTFLILNGAHQGVAGFGLATDPNLNAVLYDPEKPVNQRMTVMANTTIARLYHSEAILLPDGRVLVSGSDPEDATHPEEYRVEVFIPPYLLSGAPRPAYTITETDWAYGGTYTITVTAGNVANLKISLIGLISSTHGNSFGHRTIFPAFTCQGTQCTITAPPDQWTSPPGWFQLFILDGPTPSKSSFVRIGGDPGELGNWPNFPDFTVPGV</sequence>
<dbReference type="InterPro" id="IPR002016">
    <property type="entry name" value="Haem_peroxidase"/>
</dbReference>
<accession>A0A698XLC6</accession>
<dbReference type="GO" id="GO:0020037">
    <property type="term" value="F:heme binding"/>
    <property type="evidence" value="ECO:0007669"/>
    <property type="project" value="InterPro"/>
</dbReference>
<protein>
    <recommendedName>
        <fullName evidence="9">Heme peroxidase</fullName>
    </recommendedName>
</protein>
<feature type="domain" description="WSC" evidence="6">
    <location>
        <begin position="795"/>
        <end position="893"/>
    </location>
</feature>
<dbReference type="InterPro" id="IPR013783">
    <property type="entry name" value="Ig-like_fold"/>
</dbReference>
<evidence type="ECO:0000256" key="2">
    <source>
        <dbReference type="RuleBase" id="RU004241"/>
    </source>
</evidence>
<dbReference type="InterPro" id="IPR002889">
    <property type="entry name" value="WSC_carb-bd"/>
</dbReference>
<feature type="domain" description="WSC" evidence="6">
    <location>
        <begin position="1055"/>
        <end position="1151"/>
    </location>
</feature>
<dbReference type="InterPro" id="IPR010255">
    <property type="entry name" value="Haem_peroxidase_sf"/>
</dbReference>
<dbReference type="InterPro" id="IPR037293">
    <property type="entry name" value="Gal_Oxidase_central_sf"/>
</dbReference>
<dbReference type="PROSITE" id="PS51212">
    <property type="entry name" value="WSC"/>
    <property type="match status" value="5"/>
</dbReference>
<dbReference type="Gene3D" id="1.10.520.10">
    <property type="match status" value="1"/>
</dbReference>
<feature type="domain" description="Plant heme peroxidase family profile" evidence="5">
    <location>
        <begin position="124"/>
        <end position="337"/>
    </location>
</feature>
<dbReference type="PROSITE" id="PS50873">
    <property type="entry name" value="PEROXIDASE_4"/>
    <property type="match status" value="1"/>
</dbReference>
<evidence type="ECO:0000313" key="8">
    <source>
        <dbReference type="Proteomes" id="UP000053095"/>
    </source>
</evidence>
<dbReference type="Gene3D" id="2.60.40.10">
    <property type="entry name" value="Immunoglobulins"/>
    <property type="match status" value="1"/>
</dbReference>
<keyword evidence="8" id="KW-1185">Reference proteome</keyword>
<dbReference type="Pfam" id="PF00141">
    <property type="entry name" value="peroxidase"/>
    <property type="match status" value="1"/>
</dbReference>
<dbReference type="GO" id="GO:0006979">
    <property type="term" value="P:response to oxidative stress"/>
    <property type="evidence" value="ECO:0007669"/>
    <property type="project" value="InterPro"/>
</dbReference>
<dbReference type="InterPro" id="IPR011043">
    <property type="entry name" value="Gal_Oxase/kelch_b-propeller"/>
</dbReference>
<dbReference type="Pfam" id="PF01822">
    <property type="entry name" value="WSC"/>
    <property type="match status" value="5"/>
</dbReference>
<dbReference type="GO" id="GO:0004601">
    <property type="term" value="F:peroxidase activity"/>
    <property type="evidence" value="ECO:0007669"/>
    <property type="project" value="InterPro"/>
</dbReference>
<dbReference type="PRINTS" id="PR00458">
    <property type="entry name" value="PEROXIDASE"/>
</dbReference>
<dbReference type="SMART" id="SM00321">
    <property type="entry name" value="WSC"/>
    <property type="match status" value="5"/>
</dbReference>
<evidence type="ECO:0000259" key="6">
    <source>
        <dbReference type="PROSITE" id="PS51212"/>
    </source>
</evidence>
<dbReference type="Pfam" id="PF07250">
    <property type="entry name" value="Glyoxal_oxid_N"/>
    <property type="match status" value="1"/>
</dbReference>
<dbReference type="InterPro" id="IPR009880">
    <property type="entry name" value="Glyoxal_oxidase_N"/>
</dbReference>
<evidence type="ECO:0000256" key="1">
    <source>
        <dbReference type="ARBA" id="ARBA00022729"/>
    </source>
</evidence>
<dbReference type="EMBL" id="DF933809">
    <property type="protein sequence ID" value="GAM34001.1"/>
    <property type="molecule type" value="Genomic_DNA"/>
</dbReference>
<dbReference type="Gene3D" id="1.10.420.10">
    <property type="entry name" value="Peroxidase, domain 2"/>
    <property type="match status" value="1"/>
</dbReference>
<evidence type="ECO:0000256" key="4">
    <source>
        <dbReference type="SAM" id="SignalP"/>
    </source>
</evidence>
<evidence type="ECO:0008006" key="9">
    <source>
        <dbReference type="Google" id="ProtNLM"/>
    </source>
</evidence>
<evidence type="ECO:0000313" key="7">
    <source>
        <dbReference type="EMBL" id="GAM34001.1"/>
    </source>
</evidence>
<feature type="compositionally biased region" description="Low complexity" evidence="3">
    <location>
        <begin position="755"/>
        <end position="772"/>
    </location>
</feature>
<feature type="domain" description="WSC" evidence="6">
    <location>
        <begin position="539"/>
        <end position="630"/>
    </location>
</feature>
<keyword evidence="1 4" id="KW-0732">Signal</keyword>
<feature type="signal peptide" evidence="4">
    <location>
        <begin position="1"/>
        <end position="20"/>
    </location>
</feature>
<reference evidence="8" key="1">
    <citation type="journal article" date="2015" name="Genome Announc.">
        <title>Draft genome sequence of Talaromyces cellulolyticus strain Y-94, a source of lignocellulosic biomass-degrading enzymes.</title>
        <authorList>
            <person name="Fujii T."/>
            <person name="Koike H."/>
            <person name="Sawayama S."/>
            <person name="Yano S."/>
            <person name="Inoue H."/>
        </authorList>
    </citation>
    <scope>NUCLEOTIDE SEQUENCE [LARGE SCALE GENOMIC DNA]</scope>
    <source>
        <strain evidence="8">Y-94</strain>
    </source>
</reference>
<feature type="region of interest" description="Disordered" evidence="3">
    <location>
        <begin position="751"/>
        <end position="772"/>
    </location>
</feature>
<dbReference type="SUPFAM" id="SSF48113">
    <property type="entry name" value="Heme-dependent peroxidases"/>
    <property type="match status" value="1"/>
</dbReference>
<proteinExistence type="inferred from homology"/>
<comment type="similarity">
    <text evidence="2">Belongs to the peroxidase family.</text>
</comment>
<feature type="domain" description="WSC" evidence="6">
    <location>
        <begin position="942"/>
        <end position="1037"/>
    </location>
</feature>
<dbReference type="Proteomes" id="UP000053095">
    <property type="component" value="Unassembled WGS sequence"/>
</dbReference>
<dbReference type="SUPFAM" id="SSF50965">
    <property type="entry name" value="Galactose oxidase, central domain"/>
    <property type="match status" value="1"/>
</dbReference>
<gene>
    <name evidence="7" type="ORF">TCE0_013f01303</name>
</gene>
<dbReference type="PANTHER" id="PTHR32208:SF105">
    <property type="entry name" value="COPPER RADICAL OXIDASE"/>
    <property type="match status" value="1"/>
</dbReference>